<protein>
    <submittedName>
        <fullName evidence="7">LysR family transcriptional regulator</fullName>
    </submittedName>
</protein>
<dbReference type="OrthoDB" id="8688993at2"/>
<keyword evidence="4" id="KW-0804">Transcription</keyword>
<dbReference type="PRINTS" id="PR00039">
    <property type="entry name" value="HTHLYSR"/>
</dbReference>
<dbReference type="SUPFAM" id="SSF53850">
    <property type="entry name" value="Periplasmic binding protein-like II"/>
    <property type="match status" value="1"/>
</dbReference>
<name>A0A562ZU46_9BURK</name>
<dbReference type="PANTHER" id="PTHR30537">
    <property type="entry name" value="HTH-TYPE TRANSCRIPTIONAL REGULATOR"/>
    <property type="match status" value="1"/>
</dbReference>
<dbReference type="GO" id="GO:0006351">
    <property type="term" value="P:DNA-templated transcription"/>
    <property type="evidence" value="ECO:0007669"/>
    <property type="project" value="TreeGrafter"/>
</dbReference>
<evidence type="ECO:0000256" key="5">
    <source>
        <dbReference type="SAM" id="MobiDB-lite"/>
    </source>
</evidence>
<evidence type="ECO:0000313" key="8">
    <source>
        <dbReference type="Proteomes" id="UP000318199"/>
    </source>
</evidence>
<comment type="similarity">
    <text evidence="1">Belongs to the LysR transcriptional regulatory family.</text>
</comment>
<gene>
    <name evidence="7" type="ORF">FN976_07795</name>
</gene>
<sequence length="334" mass="36696">MIGMHAGNAKNPQRTLRLDLLHTFEAAARRLSFTLAGEELFLSQSAVSRQIQLLEESVGVPLFERRHRALALTEAGRIMQRAVQDSLERLRDAAARVRAATAPRQVTVTCTPGFASFWLIPRLPRFTAGHPQVDVRISATLDMVDLARGSVDVAVRFVPCASGEGSALFEEEVQPMCAPGLLRDRRRPLREPADLEHHTLLTIEMRDAPLTVDWEPWLQLMGLEGVHMAHTMRFTQYSEAVAAAVAGQGVVIGRLPLLADLLRRKDLVTPFRSGAASRRGYFVALAAEAAHNPDAQDFARWLHAEAELARAAPAPAPASRRSARSRAPLPPSAR</sequence>
<evidence type="ECO:0000256" key="1">
    <source>
        <dbReference type="ARBA" id="ARBA00009437"/>
    </source>
</evidence>
<feature type="domain" description="HTH lysR-type" evidence="6">
    <location>
        <begin position="16"/>
        <end position="73"/>
    </location>
</feature>
<dbReference type="InterPro" id="IPR005119">
    <property type="entry name" value="LysR_subst-bd"/>
</dbReference>
<reference evidence="7 8" key="1">
    <citation type="submission" date="2019-07" db="EMBL/GenBank/DDBJ databases">
        <title>Caenimonas sedimenti sp. nov., isolated from activated sludge.</title>
        <authorList>
            <person name="Xu J."/>
        </authorList>
    </citation>
    <scope>NUCLEOTIDE SEQUENCE [LARGE SCALE GENOMIC DNA]</scope>
    <source>
        <strain evidence="7 8">HX-9-20</strain>
    </source>
</reference>
<dbReference type="Gene3D" id="3.40.190.10">
    <property type="entry name" value="Periplasmic binding protein-like II"/>
    <property type="match status" value="2"/>
</dbReference>
<dbReference type="Proteomes" id="UP000318199">
    <property type="component" value="Unassembled WGS sequence"/>
</dbReference>
<evidence type="ECO:0000256" key="4">
    <source>
        <dbReference type="ARBA" id="ARBA00023163"/>
    </source>
</evidence>
<accession>A0A562ZU46</accession>
<evidence type="ECO:0000313" key="7">
    <source>
        <dbReference type="EMBL" id="TWO71886.1"/>
    </source>
</evidence>
<feature type="compositionally biased region" description="Low complexity" evidence="5">
    <location>
        <begin position="311"/>
        <end position="320"/>
    </location>
</feature>
<proteinExistence type="inferred from homology"/>
<dbReference type="InterPro" id="IPR000847">
    <property type="entry name" value="LysR_HTH_N"/>
</dbReference>
<dbReference type="PANTHER" id="PTHR30537:SF26">
    <property type="entry name" value="GLYCINE CLEAVAGE SYSTEM TRANSCRIPTIONAL ACTIVATOR"/>
    <property type="match status" value="1"/>
</dbReference>
<dbReference type="InterPro" id="IPR036388">
    <property type="entry name" value="WH-like_DNA-bd_sf"/>
</dbReference>
<keyword evidence="8" id="KW-1185">Reference proteome</keyword>
<dbReference type="Pfam" id="PF03466">
    <property type="entry name" value="LysR_substrate"/>
    <property type="match status" value="1"/>
</dbReference>
<dbReference type="GO" id="GO:0003700">
    <property type="term" value="F:DNA-binding transcription factor activity"/>
    <property type="evidence" value="ECO:0007669"/>
    <property type="project" value="InterPro"/>
</dbReference>
<comment type="caution">
    <text evidence="7">The sequence shown here is derived from an EMBL/GenBank/DDBJ whole genome shotgun (WGS) entry which is preliminary data.</text>
</comment>
<dbReference type="GO" id="GO:0043565">
    <property type="term" value="F:sequence-specific DNA binding"/>
    <property type="evidence" value="ECO:0007669"/>
    <property type="project" value="TreeGrafter"/>
</dbReference>
<dbReference type="Gene3D" id="1.10.10.10">
    <property type="entry name" value="Winged helix-like DNA-binding domain superfamily/Winged helix DNA-binding domain"/>
    <property type="match status" value="1"/>
</dbReference>
<evidence type="ECO:0000259" key="6">
    <source>
        <dbReference type="PROSITE" id="PS50931"/>
    </source>
</evidence>
<organism evidence="7 8">
    <name type="scientific">Caenimonas sedimenti</name>
    <dbReference type="NCBI Taxonomy" id="2596921"/>
    <lineage>
        <taxon>Bacteria</taxon>
        <taxon>Pseudomonadati</taxon>
        <taxon>Pseudomonadota</taxon>
        <taxon>Betaproteobacteria</taxon>
        <taxon>Burkholderiales</taxon>
        <taxon>Comamonadaceae</taxon>
        <taxon>Caenimonas</taxon>
    </lineage>
</organism>
<dbReference type="InterPro" id="IPR058163">
    <property type="entry name" value="LysR-type_TF_proteobact-type"/>
</dbReference>
<keyword evidence="3" id="KW-0238">DNA-binding</keyword>
<dbReference type="PROSITE" id="PS50931">
    <property type="entry name" value="HTH_LYSR"/>
    <property type="match status" value="1"/>
</dbReference>
<dbReference type="Pfam" id="PF00126">
    <property type="entry name" value="HTH_1"/>
    <property type="match status" value="1"/>
</dbReference>
<evidence type="ECO:0000256" key="2">
    <source>
        <dbReference type="ARBA" id="ARBA00023015"/>
    </source>
</evidence>
<dbReference type="EMBL" id="VOBQ01000005">
    <property type="protein sequence ID" value="TWO71886.1"/>
    <property type="molecule type" value="Genomic_DNA"/>
</dbReference>
<feature type="region of interest" description="Disordered" evidence="5">
    <location>
        <begin position="311"/>
        <end position="334"/>
    </location>
</feature>
<dbReference type="FunFam" id="1.10.10.10:FF:000001">
    <property type="entry name" value="LysR family transcriptional regulator"/>
    <property type="match status" value="1"/>
</dbReference>
<dbReference type="AlphaFoldDB" id="A0A562ZU46"/>
<keyword evidence="2" id="KW-0805">Transcription regulation</keyword>
<evidence type="ECO:0000256" key="3">
    <source>
        <dbReference type="ARBA" id="ARBA00023125"/>
    </source>
</evidence>
<dbReference type="SUPFAM" id="SSF46785">
    <property type="entry name" value="Winged helix' DNA-binding domain"/>
    <property type="match status" value="1"/>
</dbReference>
<dbReference type="InterPro" id="IPR036390">
    <property type="entry name" value="WH_DNA-bd_sf"/>
</dbReference>